<dbReference type="InterPro" id="IPR016941">
    <property type="entry name" value="UCP029962"/>
</dbReference>
<protein>
    <submittedName>
        <fullName evidence="6">Uncharacterized membrane protein YkvA (DUF1232 family)</fullName>
    </submittedName>
</protein>
<keyword evidence="3" id="KW-1133">Transmembrane helix</keyword>
<dbReference type="Proteomes" id="UP001646157">
    <property type="component" value="Unassembled WGS sequence"/>
</dbReference>
<evidence type="ECO:0000259" key="5">
    <source>
        <dbReference type="Pfam" id="PF06803"/>
    </source>
</evidence>
<feature type="domain" description="DUF1232" evidence="5">
    <location>
        <begin position="36"/>
        <end position="71"/>
    </location>
</feature>
<keyword evidence="7" id="KW-1185">Reference proteome</keyword>
<accession>A0ABS2N8E4</accession>
<dbReference type="EMBL" id="JAFBDZ010000001">
    <property type="protein sequence ID" value="MBM7584098.1"/>
    <property type="molecule type" value="Genomic_DNA"/>
</dbReference>
<evidence type="ECO:0000256" key="2">
    <source>
        <dbReference type="ARBA" id="ARBA00022692"/>
    </source>
</evidence>
<evidence type="ECO:0000256" key="1">
    <source>
        <dbReference type="ARBA" id="ARBA00004127"/>
    </source>
</evidence>
<comment type="caution">
    <text evidence="6">The sequence shown here is derived from an EMBL/GenBank/DDBJ whole genome shotgun (WGS) entry which is preliminary data.</text>
</comment>
<evidence type="ECO:0000313" key="7">
    <source>
        <dbReference type="Proteomes" id="UP001646157"/>
    </source>
</evidence>
<dbReference type="PIRSF" id="PIRSF029962">
    <property type="entry name" value="UCP029962"/>
    <property type="match status" value="1"/>
</dbReference>
<sequence length="92" mass="10842">MSKFLKRIRFLFNIRKSIPFLIAFFKSKEVNFSKKILSIGLLAVYIIVPLDIIPDYLILFGIVDDLAVFALIFQQIVKMAPEELKRRYDLFK</sequence>
<gene>
    <name evidence="6" type="ORF">JOC86_000635</name>
</gene>
<dbReference type="InterPro" id="IPR010652">
    <property type="entry name" value="DUF1232"/>
</dbReference>
<proteinExistence type="predicted"/>
<reference evidence="6 7" key="1">
    <citation type="submission" date="2021-01" db="EMBL/GenBank/DDBJ databases">
        <title>Genomic Encyclopedia of Type Strains, Phase IV (KMG-IV): sequencing the most valuable type-strain genomes for metagenomic binning, comparative biology and taxonomic classification.</title>
        <authorList>
            <person name="Goeker M."/>
        </authorList>
    </citation>
    <scope>NUCLEOTIDE SEQUENCE [LARGE SCALE GENOMIC DNA]</scope>
    <source>
        <strain evidence="6 7">DSM 24834</strain>
    </source>
</reference>
<dbReference type="Pfam" id="PF06803">
    <property type="entry name" value="DUF1232"/>
    <property type="match status" value="1"/>
</dbReference>
<keyword evidence="4" id="KW-0472">Membrane</keyword>
<keyword evidence="2" id="KW-0812">Transmembrane</keyword>
<evidence type="ECO:0000256" key="4">
    <source>
        <dbReference type="ARBA" id="ARBA00023136"/>
    </source>
</evidence>
<evidence type="ECO:0000256" key="3">
    <source>
        <dbReference type="ARBA" id="ARBA00022989"/>
    </source>
</evidence>
<dbReference type="RefSeq" id="WP_205168288.1">
    <property type="nucleotide sequence ID" value="NZ_JAFBDZ010000001.1"/>
</dbReference>
<organism evidence="6 7">
    <name type="scientific">Rossellomorea pakistanensis</name>
    <dbReference type="NCBI Taxonomy" id="992288"/>
    <lineage>
        <taxon>Bacteria</taxon>
        <taxon>Bacillati</taxon>
        <taxon>Bacillota</taxon>
        <taxon>Bacilli</taxon>
        <taxon>Bacillales</taxon>
        <taxon>Bacillaceae</taxon>
        <taxon>Rossellomorea</taxon>
    </lineage>
</organism>
<comment type="subcellular location">
    <subcellularLocation>
        <location evidence="1">Endomembrane system</location>
        <topology evidence="1">Multi-pass membrane protein</topology>
    </subcellularLocation>
</comment>
<evidence type="ECO:0000313" key="6">
    <source>
        <dbReference type="EMBL" id="MBM7584098.1"/>
    </source>
</evidence>
<name>A0ABS2N8E4_9BACI</name>